<dbReference type="EnsemblPlants" id="Kaladp0011s0891.1.v1.1">
    <property type="protein sequence ID" value="Kaladp0011s0891.1.v1.1"/>
    <property type="gene ID" value="Kaladp0011s0891.v1.1"/>
</dbReference>
<protein>
    <submittedName>
        <fullName evidence="1">Uncharacterized protein</fullName>
    </submittedName>
</protein>
<name>A0A7N0SX03_KALFE</name>
<dbReference type="Gramene" id="Kaladp0011s0891.1.v1.1">
    <property type="protein sequence ID" value="Kaladp0011s0891.1.v1.1"/>
    <property type="gene ID" value="Kaladp0011s0891.v1.1"/>
</dbReference>
<proteinExistence type="predicted"/>
<evidence type="ECO:0000313" key="2">
    <source>
        <dbReference type="Proteomes" id="UP000594263"/>
    </source>
</evidence>
<accession>A0A7N0SX03</accession>
<dbReference type="Proteomes" id="UP000594263">
    <property type="component" value="Unplaced"/>
</dbReference>
<sequence length="118" mass="13099">MMKASGTNLSAPRFAGRKTIAGSISAVRMQGSRPSSAFDLSKRVALPSQRQAESLLCHQDDIFRCHDQIHLLQANAISSPSISNMHLKWDTPSFIFTNVISIYCYQPPDPVSLYFTQP</sequence>
<evidence type="ECO:0000313" key="1">
    <source>
        <dbReference type="EnsemblPlants" id="Kaladp0011s0891.1.v1.1"/>
    </source>
</evidence>
<organism evidence="1 2">
    <name type="scientific">Kalanchoe fedtschenkoi</name>
    <name type="common">Lavender scallops</name>
    <name type="synonym">South American air plant</name>
    <dbReference type="NCBI Taxonomy" id="63787"/>
    <lineage>
        <taxon>Eukaryota</taxon>
        <taxon>Viridiplantae</taxon>
        <taxon>Streptophyta</taxon>
        <taxon>Embryophyta</taxon>
        <taxon>Tracheophyta</taxon>
        <taxon>Spermatophyta</taxon>
        <taxon>Magnoliopsida</taxon>
        <taxon>eudicotyledons</taxon>
        <taxon>Gunneridae</taxon>
        <taxon>Pentapetalae</taxon>
        <taxon>Saxifragales</taxon>
        <taxon>Crassulaceae</taxon>
        <taxon>Kalanchoe</taxon>
    </lineage>
</organism>
<keyword evidence="2" id="KW-1185">Reference proteome</keyword>
<reference evidence="1" key="1">
    <citation type="submission" date="2021-01" db="UniProtKB">
        <authorList>
            <consortium name="EnsemblPlants"/>
        </authorList>
    </citation>
    <scope>IDENTIFICATION</scope>
</reference>
<dbReference type="AlphaFoldDB" id="A0A7N0SX03"/>